<sequence>MCAAKTVIPAQRDRRVGINHPAATEYVGHGRIGTVQVQRTQHLDGAGTQRTRPGHGHRGHIGNMGLAAQATVGGTDRQITAVNIQGSGTGQAACHGRRSARSQVESASG</sequence>
<evidence type="ECO:0000313" key="2">
    <source>
        <dbReference type="EMBL" id="CRG52398.1"/>
    </source>
</evidence>
<protein>
    <submittedName>
        <fullName evidence="2">Uncharacterized protein</fullName>
    </submittedName>
</protein>
<dbReference type="EMBL" id="CVMG01000048">
    <property type="protein sequence ID" value="CRG52398.1"/>
    <property type="molecule type" value="Genomic_DNA"/>
</dbReference>
<feature type="region of interest" description="Disordered" evidence="1">
    <location>
        <begin position="87"/>
        <end position="109"/>
    </location>
</feature>
<evidence type="ECO:0000256" key="1">
    <source>
        <dbReference type="SAM" id="MobiDB-lite"/>
    </source>
</evidence>
<dbReference type="Proteomes" id="UP000047420">
    <property type="component" value="Unassembled WGS sequence"/>
</dbReference>
<organism evidence="2 3">
    <name type="scientific">Yersinia wautersii</name>
    <dbReference type="NCBI Taxonomy" id="1341643"/>
    <lineage>
        <taxon>Bacteria</taxon>
        <taxon>Pseudomonadati</taxon>
        <taxon>Pseudomonadota</taxon>
        <taxon>Gammaproteobacteria</taxon>
        <taxon>Enterobacterales</taxon>
        <taxon>Yersiniaceae</taxon>
        <taxon>Yersinia</taxon>
    </lineage>
</organism>
<evidence type="ECO:0000313" key="3">
    <source>
        <dbReference type="Proteomes" id="UP000047420"/>
    </source>
</evidence>
<name>A0ABP1ZKL5_9GAMM</name>
<comment type="caution">
    <text evidence="2">The sequence shown here is derived from an EMBL/GenBank/DDBJ whole genome shotgun (WGS) entry which is preliminary data.</text>
</comment>
<accession>A0ABP1ZKL5</accession>
<gene>
    <name evidence="2" type="ORF">ERS008478_04072</name>
</gene>
<reference evidence="2 3" key="1">
    <citation type="submission" date="2015-03" db="EMBL/GenBank/DDBJ databases">
        <authorList>
            <consortium name="Pathogen Informatics"/>
            <person name="Murphy D."/>
        </authorList>
    </citation>
    <scope>NUCLEOTIDE SEQUENCE [LARGE SCALE GENOMIC DNA]</scope>
    <source>
        <strain evidence="2 3">WP-931201</strain>
    </source>
</reference>
<proteinExistence type="predicted"/>
<keyword evidence="3" id="KW-1185">Reference proteome</keyword>